<dbReference type="AlphaFoldDB" id="D1C3E7"/>
<evidence type="ECO:0000313" key="1">
    <source>
        <dbReference type="EMBL" id="ACZ38764.1"/>
    </source>
</evidence>
<organism evidence="1 2">
    <name type="scientific">Sphaerobacter thermophilus (strain ATCC 49802 / DSM 20745 / KCCM 41009 / NCIMB 13125 / S 6022)</name>
    <dbReference type="NCBI Taxonomy" id="479434"/>
    <lineage>
        <taxon>Bacteria</taxon>
        <taxon>Pseudomonadati</taxon>
        <taxon>Thermomicrobiota</taxon>
        <taxon>Thermomicrobia</taxon>
        <taxon>Sphaerobacterales</taxon>
        <taxon>Sphaerobacterineae</taxon>
        <taxon>Sphaerobacteraceae</taxon>
        <taxon>Sphaerobacter</taxon>
    </lineage>
</organism>
<gene>
    <name evidence="1" type="ordered locus">Sthe_1329</name>
</gene>
<dbReference type="InParanoid" id="D1C3E7"/>
<reference evidence="2" key="1">
    <citation type="submission" date="2009-11" db="EMBL/GenBank/DDBJ databases">
        <title>The complete chromosome 1 of Sphaerobacter thermophilus DSM 20745.</title>
        <authorList>
            <person name="Lucas S."/>
            <person name="Copeland A."/>
            <person name="Lapidus A."/>
            <person name="Glavina del Rio T."/>
            <person name="Dalin E."/>
            <person name="Tice H."/>
            <person name="Bruce D."/>
            <person name="Goodwin L."/>
            <person name="Pitluck S."/>
            <person name="Kyrpides N."/>
            <person name="Mavromatis K."/>
            <person name="Ivanova N."/>
            <person name="Mikhailova N."/>
            <person name="LaButti K.M."/>
            <person name="Clum A."/>
            <person name="Sun H.I."/>
            <person name="Brettin T."/>
            <person name="Detter J.C."/>
            <person name="Han C."/>
            <person name="Larimer F."/>
            <person name="Land M."/>
            <person name="Hauser L."/>
            <person name="Markowitz V."/>
            <person name="Cheng J.F."/>
            <person name="Hugenholtz P."/>
            <person name="Woyke T."/>
            <person name="Wu D."/>
            <person name="Steenblock K."/>
            <person name="Schneider S."/>
            <person name="Pukall R."/>
            <person name="Goeker M."/>
            <person name="Klenk H.P."/>
            <person name="Eisen J.A."/>
        </authorList>
    </citation>
    <scope>NUCLEOTIDE SEQUENCE [LARGE SCALE GENOMIC DNA]</scope>
    <source>
        <strain evidence="2">ATCC 49802 / DSM 20745 / S 6022</strain>
    </source>
</reference>
<keyword evidence="2" id="KW-1185">Reference proteome</keyword>
<name>D1C3E7_SPHTD</name>
<accession>D1C3E7</accession>
<dbReference type="KEGG" id="sti:Sthe_1329"/>
<dbReference type="eggNOG" id="COG1840">
    <property type="taxonomic scope" value="Bacteria"/>
</dbReference>
<protein>
    <submittedName>
        <fullName evidence="1">Uncharacterized protein</fullName>
    </submittedName>
</protein>
<dbReference type="HOGENOM" id="CLU_1668294_0_0_0"/>
<evidence type="ECO:0000313" key="2">
    <source>
        <dbReference type="Proteomes" id="UP000002027"/>
    </source>
</evidence>
<dbReference type="EMBL" id="CP001823">
    <property type="protein sequence ID" value="ACZ38764.1"/>
    <property type="molecule type" value="Genomic_DNA"/>
</dbReference>
<dbReference type="Proteomes" id="UP000002027">
    <property type="component" value="Chromosome 1"/>
</dbReference>
<reference evidence="1 2" key="2">
    <citation type="journal article" date="2010" name="Stand. Genomic Sci.">
        <title>Complete genome sequence of Desulfohalobium retbaense type strain (HR(100)).</title>
        <authorList>
            <person name="Spring S."/>
            <person name="Nolan M."/>
            <person name="Lapidus A."/>
            <person name="Glavina Del Rio T."/>
            <person name="Copeland A."/>
            <person name="Tice H."/>
            <person name="Cheng J.F."/>
            <person name="Lucas S."/>
            <person name="Land M."/>
            <person name="Chen F."/>
            <person name="Bruce D."/>
            <person name="Goodwin L."/>
            <person name="Pitluck S."/>
            <person name="Ivanova N."/>
            <person name="Mavromatis K."/>
            <person name="Mikhailova N."/>
            <person name="Pati A."/>
            <person name="Chen A."/>
            <person name="Palaniappan K."/>
            <person name="Hauser L."/>
            <person name="Chang Y.J."/>
            <person name="Jeffries C.D."/>
            <person name="Munk C."/>
            <person name="Kiss H."/>
            <person name="Chain P."/>
            <person name="Han C."/>
            <person name="Brettin T."/>
            <person name="Detter J.C."/>
            <person name="Schuler E."/>
            <person name="Goker M."/>
            <person name="Rohde M."/>
            <person name="Bristow J."/>
            <person name="Eisen J.A."/>
            <person name="Markowitz V."/>
            <person name="Hugenholtz P."/>
            <person name="Kyrpides N.C."/>
            <person name="Klenk H.P."/>
        </authorList>
    </citation>
    <scope>NUCLEOTIDE SEQUENCE [LARGE SCALE GENOMIC DNA]</scope>
    <source>
        <strain evidence="2">ATCC 49802 / DSM 20745 / S 6022</strain>
    </source>
</reference>
<proteinExistence type="predicted"/>
<sequence length="158" mass="18095">MDDAPYEDGEPVSWYLVKISDPSNPHMTMISGTPDQAQGVTAVDVGAPTHHTVASVFWEFMNSRGTLYDEAADQYVDDRLWANPFYATGYPITDAYWINTWVTGEYTRVLVQCFERRCLTYTPSNPDGRKVEMGNIGQHYYYWRYGEKPWEAVTDPNG</sequence>